<dbReference type="Proteomes" id="UP000001542">
    <property type="component" value="Unassembled WGS sequence"/>
</dbReference>
<dbReference type="RefSeq" id="XP_001301166.1">
    <property type="nucleotide sequence ID" value="XM_001301165.1"/>
</dbReference>
<keyword evidence="3" id="KW-1185">Reference proteome</keyword>
<dbReference type="InParanoid" id="A2G3M7"/>
<dbReference type="Pfam" id="PF04577">
    <property type="entry name" value="Glyco_transf_61"/>
    <property type="match status" value="1"/>
</dbReference>
<dbReference type="GO" id="GO:0016757">
    <property type="term" value="F:glycosyltransferase activity"/>
    <property type="evidence" value="ECO:0000318"/>
    <property type="project" value="GO_Central"/>
</dbReference>
<accession>A2G3M7</accession>
<protein>
    <recommendedName>
        <fullName evidence="1">Glycosyltransferase 61 catalytic domain-containing protein</fullName>
    </recommendedName>
</protein>
<name>A2G3M7_TRIV3</name>
<evidence type="ECO:0000313" key="3">
    <source>
        <dbReference type="Proteomes" id="UP000001542"/>
    </source>
</evidence>
<dbReference type="KEGG" id="tva:4745895"/>
<evidence type="ECO:0000259" key="1">
    <source>
        <dbReference type="Pfam" id="PF04577"/>
    </source>
</evidence>
<dbReference type="EMBL" id="DS114336">
    <property type="protein sequence ID" value="EAX88236.1"/>
    <property type="molecule type" value="Genomic_DNA"/>
</dbReference>
<dbReference type="VEuPathDB" id="TrichDB:TVAG_361040"/>
<reference evidence="2" key="1">
    <citation type="submission" date="2006-10" db="EMBL/GenBank/DDBJ databases">
        <authorList>
            <person name="Amadeo P."/>
            <person name="Zhao Q."/>
            <person name="Wortman J."/>
            <person name="Fraser-Liggett C."/>
            <person name="Carlton J."/>
        </authorList>
    </citation>
    <scope>NUCLEOTIDE SEQUENCE</scope>
    <source>
        <strain evidence="2">G3</strain>
    </source>
</reference>
<gene>
    <name evidence="2" type="ORF">TVAG_361040</name>
</gene>
<organism evidence="2 3">
    <name type="scientific">Trichomonas vaginalis (strain ATCC PRA-98 / G3)</name>
    <dbReference type="NCBI Taxonomy" id="412133"/>
    <lineage>
        <taxon>Eukaryota</taxon>
        <taxon>Metamonada</taxon>
        <taxon>Parabasalia</taxon>
        <taxon>Trichomonadida</taxon>
        <taxon>Trichomonadidae</taxon>
        <taxon>Trichomonas</taxon>
    </lineage>
</organism>
<dbReference type="AlphaFoldDB" id="A2G3M7"/>
<dbReference type="VEuPathDB" id="TrichDB:TVAGG3_0110320"/>
<evidence type="ECO:0000313" key="2">
    <source>
        <dbReference type="EMBL" id="EAX88236.1"/>
    </source>
</evidence>
<dbReference type="InterPro" id="IPR049625">
    <property type="entry name" value="Glyco_transf_61_cat"/>
</dbReference>
<proteinExistence type="predicted"/>
<reference evidence="2" key="2">
    <citation type="journal article" date="2007" name="Science">
        <title>Draft genome sequence of the sexually transmitted pathogen Trichomonas vaginalis.</title>
        <authorList>
            <person name="Carlton J.M."/>
            <person name="Hirt R.P."/>
            <person name="Silva J.C."/>
            <person name="Delcher A.L."/>
            <person name="Schatz M."/>
            <person name="Zhao Q."/>
            <person name="Wortman J.R."/>
            <person name="Bidwell S.L."/>
            <person name="Alsmark U.C.M."/>
            <person name="Besteiro S."/>
            <person name="Sicheritz-Ponten T."/>
            <person name="Noel C.J."/>
            <person name="Dacks J.B."/>
            <person name="Foster P.G."/>
            <person name="Simillion C."/>
            <person name="Van de Peer Y."/>
            <person name="Miranda-Saavedra D."/>
            <person name="Barton G.J."/>
            <person name="Westrop G.D."/>
            <person name="Mueller S."/>
            <person name="Dessi D."/>
            <person name="Fiori P.L."/>
            <person name="Ren Q."/>
            <person name="Paulsen I."/>
            <person name="Zhang H."/>
            <person name="Bastida-Corcuera F.D."/>
            <person name="Simoes-Barbosa A."/>
            <person name="Brown M.T."/>
            <person name="Hayes R.D."/>
            <person name="Mukherjee M."/>
            <person name="Okumura C.Y."/>
            <person name="Schneider R."/>
            <person name="Smith A.J."/>
            <person name="Vanacova S."/>
            <person name="Villalvazo M."/>
            <person name="Haas B.J."/>
            <person name="Pertea M."/>
            <person name="Feldblyum T.V."/>
            <person name="Utterback T.R."/>
            <person name="Shu C.L."/>
            <person name="Osoegawa K."/>
            <person name="de Jong P.J."/>
            <person name="Hrdy I."/>
            <person name="Horvathova L."/>
            <person name="Zubacova Z."/>
            <person name="Dolezal P."/>
            <person name="Malik S.B."/>
            <person name="Logsdon J.M. Jr."/>
            <person name="Henze K."/>
            <person name="Gupta A."/>
            <person name="Wang C.C."/>
            <person name="Dunne R.L."/>
            <person name="Upcroft J.A."/>
            <person name="Upcroft P."/>
            <person name="White O."/>
            <person name="Salzberg S.L."/>
            <person name="Tang P."/>
            <person name="Chiu C.-H."/>
            <person name="Lee Y.-S."/>
            <person name="Embley T.M."/>
            <person name="Coombs G.H."/>
            <person name="Mottram J.C."/>
            <person name="Tachezy J."/>
            <person name="Fraser-Liggett C.M."/>
            <person name="Johnson P.J."/>
        </authorList>
    </citation>
    <scope>NUCLEOTIDE SEQUENCE [LARGE SCALE GENOMIC DNA]</scope>
    <source>
        <strain evidence="2">G3</strain>
    </source>
</reference>
<feature type="domain" description="Glycosyltransferase 61 catalytic" evidence="1">
    <location>
        <begin position="158"/>
        <end position="338"/>
    </location>
</feature>
<sequence length="432" mass="51300">MDCKKICEYCLLYIEFIQVYAAILLYLKALHDQPNLDNSIAVFYPTQPLTTGYEWWYNLPYLKFYSIVTHEPDESLNFSKMTLKPFENINQVPKNFTTQSIVHVTLMPEVFYQREMIVQNGKIIRLFSFAEANFWYPVKRTTRYFDELVHYVQHWTMYGHNIHDFLCAMMFVPKDLMEKGIVVVSPHLFQKITYDIARYLDLNITFVSIKDNEQFFVRKLWIVHTLELAHGYASGGFQKIREIVFKKEDYKYIMPERYVVANRPKKSLRCISDANYLVKILNENTIIEKGSKWIRDDKFYDVPLAEIIKYWMSLKILVTIQGSGIYNSIFMHETTGMVLLFSNVADGPNMQLCSHLHIFMIGVIHPNMQFRNKKPQMTNYTDMVTYTQRVVDAVYHGSWTNLEGVRGYYEPAYPVTNVTYFILNYNEYIRHW</sequence>